<keyword evidence="2" id="KW-1185">Reference proteome</keyword>
<gene>
    <name evidence="1" type="ORF">BO66DRAFT_46232</name>
</gene>
<organism evidence="1 2">
    <name type="scientific">Aspergillus aculeatinus CBS 121060</name>
    <dbReference type="NCBI Taxonomy" id="1448322"/>
    <lineage>
        <taxon>Eukaryota</taxon>
        <taxon>Fungi</taxon>
        <taxon>Dikarya</taxon>
        <taxon>Ascomycota</taxon>
        <taxon>Pezizomycotina</taxon>
        <taxon>Eurotiomycetes</taxon>
        <taxon>Eurotiomycetidae</taxon>
        <taxon>Eurotiales</taxon>
        <taxon>Aspergillaceae</taxon>
        <taxon>Aspergillus</taxon>
        <taxon>Aspergillus subgen. Circumdati</taxon>
    </lineage>
</organism>
<dbReference type="EMBL" id="KZ824947">
    <property type="protein sequence ID" value="RAH71675.1"/>
    <property type="molecule type" value="Genomic_DNA"/>
</dbReference>
<proteinExistence type="predicted"/>
<reference evidence="1" key="1">
    <citation type="submission" date="2018-02" db="EMBL/GenBank/DDBJ databases">
        <title>The genomes of Aspergillus section Nigri reveals drivers in fungal speciation.</title>
        <authorList>
            <consortium name="DOE Joint Genome Institute"/>
            <person name="Vesth T.C."/>
            <person name="Nybo J."/>
            <person name="Theobald S."/>
            <person name="Brandl J."/>
            <person name="Frisvad J.C."/>
            <person name="Nielsen K.F."/>
            <person name="Lyhne E.K."/>
            <person name="Kogle M.E."/>
            <person name="Kuo A."/>
            <person name="Riley R."/>
            <person name="Clum A."/>
            <person name="Nolan M."/>
            <person name="Lipzen A."/>
            <person name="Salamov A."/>
            <person name="Henrissat B."/>
            <person name="Wiebenga A."/>
            <person name="De vries R.P."/>
            <person name="Grigoriev I.V."/>
            <person name="Mortensen U.H."/>
            <person name="Andersen M.R."/>
            <person name="Baker S.E."/>
        </authorList>
    </citation>
    <scope>NUCLEOTIDE SEQUENCE</scope>
    <source>
        <strain evidence="1">CBS 121060</strain>
    </source>
</reference>
<sequence length="130" mass="14581">MPVQRSKKKGRSSSTRAAYHSSPNLPFETCHSILPVRGRGHVHRTVDCFCRRCPLSLSLLFLRDECRSSHHAKNRYTVGHFQNGGGTGGCLRRSLSARSCVFFVGHVCFLGSRLMMIFEACVLRLGSNKR</sequence>
<evidence type="ECO:0000313" key="1">
    <source>
        <dbReference type="EMBL" id="RAH71675.1"/>
    </source>
</evidence>
<accession>A0ACD1HDD9</accession>
<dbReference type="Proteomes" id="UP000249661">
    <property type="component" value="Unassembled WGS sequence"/>
</dbReference>
<protein>
    <submittedName>
        <fullName evidence="1">Uncharacterized protein</fullName>
    </submittedName>
</protein>
<name>A0ACD1HDD9_9EURO</name>
<evidence type="ECO:0000313" key="2">
    <source>
        <dbReference type="Proteomes" id="UP000249661"/>
    </source>
</evidence>